<dbReference type="Proteomes" id="UP001311232">
    <property type="component" value="Unassembled WGS sequence"/>
</dbReference>
<accession>A0AAV9SQM1</accession>
<feature type="repeat" description="ANK" evidence="3">
    <location>
        <begin position="127"/>
        <end position="159"/>
    </location>
</feature>
<reference evidence="4 5" key="1">
    <citation type="submission" date="2021-06" db="EMBL/GenBank/DDBJ databases">
        <authorList>
            <person name="Palmer J.M."/>
        </authorList>
    </citation>
    <scope>NUCLEOTIDE SEQUENCE [LARGE SCALE GENOMIC DNA]</scope>
    <source>
        <strain evidence="4 5">MEX-2019</strain>
        <tissue evidence="4">Muscle</tissue>
    </source>
</reference>
<feature type="repeat" description="ANK" evidence="3">
    <location>
        <begin position="237"/>
        <end position="269"/>
    </location>
</feature>
<feature type="repeat" description="ANK" evidence="3">
    <location>
        <begin position="35"/>
        <end position="67"/>
    </location>
</feature>
<keyword evidence="5" id="KW-1185">Reference proteome</keyword>
<evidence type="ECO:0000313" key="5">
    <source>
        <dbReference type="Proteomes" id="UP001311232"/>
    </source>
</evidence>
<dbReference type="EMBL" id="JAHHUM010000019">
    <property type="protein sequence ID" value="KAK5623669.1"/>
    <property type="molecule type" value="Genomic_DNA"/>
</dbReference>
<evidence type="ECO:0000256" key="2">
    <source>
        <dbReference type="ARBA" id="ARBA00023043"/>
    </source>
</evidence>
<dbReference type="PANTHER" id="PTHR24189:SF50">
    <property type="entry name" value="ANKYRIN REPEAT AND SOCS BOX PROTEIN 2"/>
    <property type="match status" value="1"/>
</dbReference>
<comment type="caution">
    <text evidence="4">The sequence shown here is derived from an EMBL/GenBank/DDBJ whole genome shotgun (WGS) entry which is preliminary data.</text>
</comment>
<evidence type="ECO:0000256" key="3">
    <source>
        <dbReference type="PROSITE-ProRule" id="PRU00023"/>
    </source>
</evidence>
<keyword evidence="1" id="KW-0677">Repeat</keyword>
<evidence type="ECO:0000313" key="4">
    <source>
        <dbReference type="EMBL" id="KAK5623669.1"/>
    </source>
</evidence>
<dbReference type="InterPro" id="IPR002110">
    <property type="entry name" value="Ankyrin_rpt"/>
</dbReference>
<gene>
    <name evidence="4" type="ORF">CRENBAI_009120</name>
</gene>
<organism evidence="4 5">
    <name type="scientific">Crenichthys baileyi</name>
    <name type="common">White River springfish</name>
    <dbReference type="NCBI Taxonomy" id="28760"/>
    <lineage>
        <taxon>Eukaryota</taxon>
        <taxon>Metazoa</taxon>
        <taxon>Chordata</taxon>
        <taxon>Craniata</taxon>
        <taxon>Vertebrata</taxon>
        <taxon>Euteleostomi</taxon>
        <taxon>Actinopterygii</taxon>
        <taxon>Neopterygii</taxon>
        <taxon>Teleostei</taxon>
        <taxon>Neoteleostei</taxon>
        <taxon>Acanthomorphata</taxon>
        <taxon>Ovalentaria</taxon>
        <taxon>Atherinomorphae</taxon>
        <taxon>Cyprinodontiformes</taxon>
        <taxon>Goodeidae</taxon>
        <taxon>Crenichthys</taxon>
    </lineage>
</organism>
<dbReference type="SUPFAM" id="SSF48403">
    <property type="entry name" value="Ankyrin repeat"/>
    <property type="match status" value="1"/>
</dbReference>
<dbReference type="PROSITE" id="PS50297">
    <property type="entry name" value="ANK_REP_REGION"/>
    <property type="match status" value="4"/>
</dbReference>
<dbReference type="PANTHER" id="PTHR24189">
    <property type="entry name" value="MYOTROPHIN"/>
    <property type="match status" value="1"/>
</dbReference>
<dbReference type="Pfam" id="PF00023">
    <property type="entry name" value="Ank"/>
    <property type="match status" value="1"/>
</dbReference>
<sequence length="393" mass="43405">MDEDVRGIEGMVQKNGANCQIEIHAASGGVFWKCLAIVPLHLAASYRRARSMQSLLSAGADAEIKDHLGRTSLHLVIINWPIIPTTGPKPYSKFWTAVTSAGRQAEACLRLLCEHGVNVNAQMDEKSQQTALHVSVRYRALPAVWMLTSYGADVNAVDSSGMTPLHMAAGILHKDITASLISQGADVNMRTQHSGNTPLHIAAVSVMTKTTKILEEDISCISELLEHGAKPNILNQAGMSPLHQACSLGNEELVDLLLRYGANVNKQSKAGENCLFLFLNHRPNMRNSSLLKKLLSLSSPLTVCNQNGSLPSSLTQPGFFKQREQLFNLTQQPKTLQDICKSNIYLKHIRGGKEQLRKALPERVFNFVFNQWEMQNISFVAENGFDFLKQHNV</sequence>
<dbReference type="InterPro" id="IPR050745">
    <property type="entry name" value="Multifunctional_regulatory"/>
</dbReference>
<evidence type="ECO:0000256" key="1">
    <source>
        <dbReference type="ARBA" id="ARBA00022737"/>
    </source>
</evidence>
<protein>
    <recommendedName>
        <fullName evidence="6">Ankyrin repeat domain-containing protein 61</fullName>
    </recommendedName>
</protein>
<keyword evidence="2 3" id="KW-0040">ANK repeat</keyword>
<proteinExistence type="predicted"/>
<dbReference type="InterPro" id="IPR036770">
    <property type="entry name" value="Ankyrin_rpt-contain_sf"/>
</dbReference>
<feature type="repeat" description="ANK" evidence="3">
    <location>
        <begin position="160"/>
        <end position="192"/>
    </location>
</feature>
<dbReference type="Pfam" id="PF12796">
    <property type="entry name" value="Ank_2"/>
    <property type="match status" value="2"/>
</dbReference>
<dbReference type="AlphaFoldDB" id="A0AAV9SQM1"/>
<name>A0AAV9SQM1_9TELE</name>
<dbReference type="PRINTS" id="PR01415">
    <property type="entry name" value="ANKYRIN"/>
</dbReference>
<feature type="repeat" description="ANK" evidence="3">
    <location>
        <begin position="194"/>
        <end position="236"/>
    </location>
</feature>
<evidence type="ECO:0008006" key="6">
    <source>
        <dbReference type="Google" id="ProtNLM"/>
    </source>
</evidence>
<dbReference type="SMART" id="SM00248">
    <property type="entry name" value="ANK"/>
    <property type="match status" value="7"/>
</dbReference>
<dbReference type="PROSITE" id="PS50088">
    <property type="entry name" value="ANK_REPEAT"/>
    <property type="match status" value="5"/>
</dbReference>
<dbReference type="Gene3D" id="1.25.40.20">
    <property type="entry name" value="Ankyrin repeat-containing domain"/>
    <property type="match status" value="2"/>
</dbReference>